<name>A0A7G9WFJ6_9FIRM</name>
<dbReference type="GO" id="GO:0005975">
    <property type="term" value="P:carbohydrate metabolic process"/>
    <property type="evidence" value="ECO:0007669"/>
    <property type="project" value="InterPro"/>
</dbReference>
<dbReference type="HAMAP" id="MF_00929">
    <property type="entry name" value="Cellobiose_2_epim"/>
    <property type="match status" value="1"/>
</dbReference>
<evidence type="ECO:0000256" key="1">
    <source>
        <dbReference type="ARBA" id="ARBA00001470"/>
    </source>
</evidence>
<dbReference type="Pfam" id="PF07221">
    <property type="entry name" value="GlcNAc_2-epim"/>
    <property type="match status" value="1"/>
</dbReference>
<comment type="similarity">
    <text evidence="4">Belongs to the cellobiose 2-epimerase family.</text>
</comment>
<dbReference type="InterPro" id="IPR008928">
    <property type="entry name" value="6-hairpin_glycosidase_sf"/>
</dbReference>
<dbReference type="SUPFAM" id="SSF48208">
    <property type="entry name" value="Six-hairpin glycosidases"/>
    <property type="match status" value="1"/>
</dbReference>
<protein>
    <recommendedName>
        <fullName evidence="4">Cellobiose 2-epimerase</fullName>
        <shortName evidence="4">CE</shortName>
        <ecNumber evidence="4">5.1.3.11</ecNumber>
    </recommendedName>
</protein>
<dbReference type="EC" id="5.1.3.11" evidence="4"/>
<keyword evidence="6" id="KW-1185">Reference proteome</keyword>
<reference evidence="5 6" key="1">
    <citation type="submission" date="2020-08" db="EMBL/GenBank/DDBJ databases">
        <authorList>
            <person name="Ren C."/>
            <person name="Gu Y."/>
            <person name="Xu Y."/>
        </authorList>
    </citation>
    <scope>NUCLEOTIDE SEQUENCE [LARGE SCALE GENOMIC DNA]</scope>
    <source>
        <strain evidence="5 6">LBM18003</strain>
    </source>
</reference>
<dbReference type="Proteomes" id="UP000516046">
    <property type="component" value="Chromosome"/>
</dbReference>
<gene>
    <name evidence="5" type="ORF">H6X83_11005</name>
</gene>
<dbReference type="RefSeq" id="WP_212506528.1">
    <property type="nucleotide sequence ID" value="NZ_CP060696.1"/>
</dbReference>
<proteinExistence type="inferred from homology"/>
<comment type="catalytic activity">
    <reaction evidence="1 4">
        <text>D-cellobiose = beta-D-glucosyl-(1-&gt;4)-D-mannopyranose</text>
        <dbReference type="Rhea" id="RHEA:23384"/>
        <dbReference type="ChEBI" id="CHEBI:17057"/>
        <dbReference type="ChEBI" id="CHEBI:47931"/>
        <dbReference type="EC" id="5.1.3.11"/>
    </reaction>
</comment>
<evidence type="ECO:0000313" key="5">
    <source>
        <dbReference type="EMBL" id="QNO17458.1"/>
    </source>
</evidence>
<dbReference type="InterPro" id="IPR028584">
    <property type="entry name" value="Cellobiose_2_epim"/>
</dbReference>
<dbReference type="PANTHER" id="PTHR15108">
    <property type="entry name" value="N-ACYLGLUCOSAMINE-2-EPIMERASE"/>
    <property type="match status" value="1"/>
</dbReference>
<comment type="function">
    <text evidence="4">Catalyzes the reversible epimerization of cellobiose to 4-O-beta-D-glucopyranosyl-D-mannose (Glc-Man).</text>
</comment>
<sequence>MLISEAETMLTEKLIPFWRSLRDDQYGGFTGFMGYDLKKDGKAVKGCILHSRILWFFSTAARMLNRKDLLEDAKHAYEFLRDHCVDTQCGGIYWSVNYDGSVCDSTKHTYNQAFAIYAFSSYYRASGDEEALKFAKLLYKMIESRCKDSKGYLEAFDREFVPISNEKLSDNKTLMAEGKVAEKTMNTLLHVFEGYSGLYQASGDAEVAESMRWIISIFLSKVYNPAKHRQEVFFDKDWNSLLDMQSYGHDIETSWLLDWGASLLKDAELNQKVQAADSDLAAEIYRSAYHKHSVWNECDLGEVDKTRVWWVQAESVLGFLNAYQKQPEHTEYLQAVADIWNYINEKLVDPRAGSEWFWQLDDNGEPDTQKPIVEPWKCPYHNGRMCFEIMRRGINAPH</sequence>
<dbReference type="AlphaFoldDB" id="A0A7G9WFJ6"/>
<dbReference type="InterPro" id="IPR012341">
    <property type="entry name" value="6hp_glycosidase-like_sf"/>
</dbReference>
<evidence type="ECO:0000256" key="3">
    <source>
        <dbReference type="ARBA" id="ARBA00023235"/>
    </source>
</evidence>
<dbReference type="GO" id="GO:0047736">
    <property type="term" value="F:cellobiose epimerase activity"/>
    <property type="evidence" value="ECO:0007669"/>
    <property type="project" value="UniProtKB-UniRule"/>
</dbReference>
<dbReference type="EMBL" id="CP060696">
    <property type="protein sequence ID" value="QNO17458.1"/>
    <property type="molecule type" value="Genomic_DNA"/>
</dbReference>
<comment type="similarity">
    <text evidence="2">Belongs to the N-acylglucosamine 2-epimerase family.</text>
</comment>
<dbReference type="InterPro" id="IPR010819">
    <property type="entry name" value="AGE/CE"/>
</dbReference>
<accession>A0A7G9WFJ6</accession>
<evidence type="ECO:0000256" key="4">
    <source>
        <dbReference type="HAMAP-Rule" id="MF_00929"/>
    </source>
</evidence>
<evidence type="ECO:0000256" key="2">
    <source>
        <dbReference type="ARBA" id="ARBA00008558"/>
    </source>
</evidence>
<dbReference type="KEGG" id="caml:H6X83_11005"/>
<keyword evidence="3 4" id="KW-0413">Isomerase</keyword>
<evidence type="ECO:0000313" key="6">
    <source>
        <dbReference type="Proteomes" id="UP000516046"/>
    </source>
</evidence>
<organism evidence="5 6">
    <name type="scientific">Caproicibacterium amylolyticum</name>
    <dbReference type="NCBI Taxonomy" id="2766537"/>
    <lineage>
        <taxon>Bacteria</taxon>
        <taxon>Bacillati</taxon>
        <taxon>Bacillota</taxon>
        <taxon>Clostridia</taxon>
        <taxon>Eubacteriales</taxon>
        <taxon>Oscillospiraceae</taxon>
        <taxon>Caproicibacterium</taxon>
    </lineage>
</organism>
<dbReference type="Gene3D" id="1.50.10.10">
    <property type="match status" value="1"/>
</dbReference>